<protein>
    <recommendedName>
        <fullName evidence="4">Lipoprotein</fullName>
    </recommendedName>
</protein>
<evidence type="ECO:0000313" key="2">
    <source>
        <dbReference type="EMBL" id="GGY38409.1"/>
    </source>
</evidence>
<reference evidence="3" key="1">
    <citation type="journal article" date="2019" name="Int. J. Syst. Evol. Microbiol.">
        <title>The Global Catalogue of Microorganisms (GCM) 10K type strain sequencing project: providing services to taxonomists for standard genome sequencing and annotation.</title>
        <authorList>
            <consortium name="The Broad Institute Genomics Platform"/>
            <consortium name="The Broad Institute Genome Sequencing Center for Infectious Disease"/>
            <person name="Wu L."/>
            <person name="Ma J."/>
        </authorList>
    </citation>
    <scope>NUCLEOTIDE SEQUENCE [LARGE SCALE GENOMIC DNA]</scope>
    <source>
        <strain evidence="3">JCM 4594</strain>
    </source>
</reference>
<evidence type="ECO:0000313" key="3">
    <source>
        <dbReference type="Proteomes" id="UP000600946"/>
    </source>
</evidence>
<feature type="signal peptide" evidence="1">
    <location>
        <begin position="1"/>
        <end position="26"/>
    </location>
</feature>
<feature type="chain" id="PRO_5045040120" description="Lipoprotein" evidence="1">
    <location>
        <begin position="27"/>
        <end position="167"/>
    </location>
</feature>
<sequence>MRPGSTGLRGLRALAALALLPVGLFAAGCGIQSTDVVAVGDPATAQAMPPAQGATVLYFVGADGLLPVVRPGTPRPVLPLLFGGPDEDERAAGLRSELPPLRGALKMAVEEGGVTVVLGQDVSGLTPLAQRQIACTALQMAARGPRLKATILGNGSPSSLSPLACSP</sequence>
<accession>A0ABQ3A7X6</accession>
<gene>
    <name evidence="2" type="ORF">GCM10010326_35570</name>
</gene>
<dbReference type="EMBL" id="BMUU01000005">
    <property type="protein sequence ID" value="GGY38409.1"/>
    <property type="molecule type" value="Genomic_DNA"/>
</dbReference>
<dbReference type="RefSeq" id="WP_189763976.1">
    <property type="nucleotide sequence ID" value="NZ_BMUU01000005.1"/>
</dbReference>
<dbReference type="PROSITE" id="PS51257">
    <property type="entry name" value="PROKAR_LIPOPROTEIN"/>
    <property type="match status" value="1"/>
</dbReference>
<organism evidence="2 3">
    <name type="scientific">Streptomyces xanthochromogenes</name>
    <dbReference type="NCBI Taxonomy" id="67384"/>
    <lineage>
        <taxon>Bacteria</taxon>
        <taxon>Bacillati</taxon>
        <taxon>Actinomycetota</taxon>
        <taxon>Actinomycetes</taxon>
        <taxon>Kitasatosporales</taxon>
        <taxon>Streptomycetaceae</taxon>
        <taxon>Streptomyces</taxon>
    </lineage>
</organism>
<name>A0ABQ3A7X6_9ACTN</name>
<dbReference type="GeneID" id="96291510"/>
<comment type="caution">
    <text evidence="2">The sequence shown here is derived from an EMBL/GenBank/DDBJ whole genome shotgun (WGS) entry which is preliminary data.</text>
</comment>
<proteinExistence type="predicted"/>
<evidence type="ECO:0000256" key="1">
    <source>
        <dbReference type="SAM" id="SignalP"/>
    </source>
</evidence>
<evidence type="ECO:0008006" key="4">
    <source>
        <dbReference type="Google" id="ProtNLM"/>
    </source>
</evidence>
<keyword evidence="3" id="KW-1185">Reference proteome</keyword>
<dbReference type="Proteomes" id="UP000600946">
    <property type="component" value="Unassembled WGS sequence"/>
</dbReference>
<keyword evidence="1" id="KW-0732">Signal</keyword>